<feature type="region of interest" description="Disordered" evidence="1">
    <location>
        <begin position="55"/>
        <end position="83"/>
    </location>
</feature>
<feature type="compositionally biased region" description="Basic and acidic residues" evidence="1">
    <location>
        <begin position="62"/>
        <end position="73"/>
    </location>
</feature>
<dbReference type="AlphaFoldDB" id="A0ABD1X6R9"/>
<protein>
    <submittedName>
        <fullName evidence="2">Uncharacterized protein</fullName>
    </submittedName>
</protein>
<dbReference type="EMBL" id="JBFOLJ010000001">
    <property type="protein sequence ID" value="KAL2557669.1"/>
    <property type="molecule type" value="Genomic_DNA"/>
</dbReference>
<feature type="region of interest" description="Disordered" evidence="1">
    <location>
        <begin position="1"/>
        <end position="27"/>
    </location>
</feature>
<name>A0ABD1X6R9_9LAMI</name>
<dbReference type="Proteomes" id="UP001604277">
    <property type="component" value="Unassembled WGS sequence"/>
</dbReference>
<accession>A0ABD1X6R9</accession>
<proteinExistence type="predicted"/>
<evidence type="ECO:0000256" key="1">
    <source>
        <dbReference type="SAM" id="MobiDB-lite"/>
    </source>
</evidence>
<evidence type="ECO:0000313" key="3">
    <source>
        <dbReference type="Proteomes" id="UP001604277"/>
    </source>
</evidence>
<evidence type="ECO:0000313" key="2">
    <source>
        <dbReference type="EMBL" id="KAL2557669.1"/>
    </source>
</evidence>
<keyword evidence="3" id="KW-1185">Reference proteome</keyword>
<comment type="caution">
    <text evidence="2">The sequence shown here is derived from an EMBL/GenBank/DDBJ whole genome shotgun (WGS) entry which is preliminary data.</text>
</comment>
<gene>
    <name evidence="2" type="ORF">Fot_02408</name>
</gene>
<reference evidence="3" key="1">
    <citation type="submission" date="2024-07" db="EMBL/GenBank/DDBJ databases">
        <title>Two chromosome-level genome assemblies of Korean endemic species Abeliophyllum distichum and Forsythia ovata (Oleaceae).</title>
        <authorList>
            <person name="Jang H."/>
        </authorList>
    </citation>
    <scope>NUCLEOTIDE SEQUENCE [LARGE SCALE GENOMIC DNA]</scope>
</reference>
<sequence>MVHKQELGVKRTKKDKAKQVGSSKISVEDDEDVEVLEDVALTKKSKKPRIAFSKSSQNLVTEVRKSEERDKGTESQNSEGLDHSHLVHIREILEGEPSGINPEVFDMIHPHFHYNLLLDLKYGPTWSQDVEFITD</sequence>
<organism evidence="2 3">
    <name type="scientific">Forsythia ovata</name>
    <dbReference type="NCBI Taxonomy" id="205694"/>
    <lineage>
        <taxon>Eukaryota</taxon>
        <taxon>Viridiplantae</taxon>
        <taxon>Streptophyta</taxon>
        <taxon>Embryophyta</taxon>
        <taxon>Tracheophyta</taxon>
        <taxon>Spermatophyta</taxon>
        <taxon>Magnoliopsida</taxon>
        <taxon>eudicotyledons</taxon>
        <taxon>Gunneridae</taxon>
        <taxon>Pentapetalae</taxon>
        <taxon>asterids</taxon>
        <taxon>lamiids</taxon>
        <taxon>Lamiales</taxon>
        <taxon>Oleaceae</taxon>
        <taxon>Forsythieae</taxon>
        <taxon>Forsythia</taxon>
    </lineage>
</organism>